<dbReference type="InterPro" id="IPR014347">
    <property type="entry name" value="Tautomerase/MIF_sf"/>
</dbReference>
<organism evidence="1 2">
    <name type="scientific">Reinekea thalattae</name>
    <dbReference type="NCBI Taxonomy" id="2593301"/>
    <lineage>
        <taxon>Bacteria</taxon>
        <taxon>Pseudomonadati</taxon>
        <taxon>Pseudomonadota</taxon>
        <taxon>Gammaproteobacteria</taxon>
        <taxon>Oceanospirillales</taxon>
        <taxon>Saccharospirillaceae</taxon>
        <taxon>Reinekea</taxon>
    </lineage>
</organism>
<comment type="caution">
    <text evidence="1">The sequence shown here is derived from an EMBL/GenBank/DDBJ whole genome shotgun (WGS) entry which is preliminary data.</text>
</comment>
<dbReference type="AlphaFoldDB" id="A0A5C8ZC51"/>
<protein>
    <submittedName>
        <fullName evidence="1">Tautomerase family protein</fullName>
    </submittedName>
</protein>
<sequence>MPLMQFDVIEGRSEAEMKAILDVTHQAVLDVFKVPERDRYQIVYEHKPANMIFEDTGLGFERTKDLIMLRIFTSPRAEEQKLEFMKTLAEELEQKCGVKGTDLMMSFFTNTRHDWSFAHGEAQYFTGAL</sequence>
<dbReference type="PANTHER" id="PTHR38460">
    <property type="entry name" value="TAUTOMERASE YOLI-RELATED"/>
    <property type="match status" value="1"/>
</dbReference>
<reference evidence="1 2" key="1">
    <citation type="submission" date="2019-07" db="EMBL/GenBank/DDBJ databases">
        <title>Reinekea sp. strain SSH23 genome sequencing and assembly.</title>
        <authorList>
            <person name="Kim I."/>
        </authorList>
    </citation>
    <scope>NUCLEOTIDE SEQUENCE [LARGE SCALE GENOMIC DNA]</scope>
    <source>
        <strain evidence="1 2">SSH23</strain>
    </source>
</reference>
<dbReference type="OrthoDB" id="9804765at2"/>
<dbReference type="Pfam" id="PF14552">
    <property type="entry name" value="Tautomerase_2"/>
    <property type="match status" value="1"/>
</dbReference>
<keyword evidence="2" id="KW-1185">Reference proteome</keyword>
<evidence type="ECO:0000313" key="2">
    <source>
        <dbReference type="Proteomes" id="UP000321764"/>
    </source>
</evidence>
<dbReference type="Gene3D" id="3.30.429.10">
    <property type="entry name" value="Macrophage Migration Inhibitory Factor"/>
    <property type="match status" value="1"/>
</dbReference>
<dbReference type="EMBL" id="VKAD01000001">
    <property type="protein sequence ID" value="TXR54869.1"/>
    <property type="molecule type" value="Genomic_DNA"/>
</dbReference>
<dbReference type="SUPFAM" id="SSF55331">
    <property type="entry name" value="Tautomerase/MIF"/>
    <property type="match status" value="1"/>
</dbReference>
<accession>A0A5C8ZC51</accession>
<name>A0A5C8ZC51_9GAMM</name>
<proteinExistence type="predicted"/>
<dbReference type="Proteomes" id="UP000321764">
    <property type="component" value="Unassembled WGS sequence"/>
</dbReference>
<gene>
    <name evidence="1" type="ORF">FME95_10135</name>
</gene>
<evidence type="ECO:0000313" key="1">
    <source>
        <dbReference type="EMBL" id="TXR54869.1"/>
    </source>
</evidence>
<dbReference type="PANTHER" id="PTHR38460:SF1">
    <property type="entry name" value="TAUTOMERASE YOLI-RELATED"/>
    <property type="match status" value="1"/>
</dbReference>
<dbReference type="RefSeq" id="WP_147714268.1">
    <property type="nucleotide sequence ID" value="NZ_VKAD01000001.1"/>
</dbReference>
<dbReference type="InterPro" id="IPR037479">
    <property type="entry name" value="Tauto_MSAD"/>
</dbReference>